<protein>
    <submittedName>
        <fullName evidence="1">Uncharacterized protein</fullName>
    </submittedName>
</protein>
<organism evidence="1 2">
    <name type="scientific">Heterotrigona itama</name>
    <dbReference type="NCBI Taxonomy" id="395501"/>
    <lineage>
        <taxon>Eukaryota</taxon>
        <taxon>Metazoa</taxon>
        <taxon>Ecdysozoa</taxon>
        <taxon>Arthropoda</taxon>
        <taxon>Hexapoda</taxon>
        <taxon>Insecta</taxon>
        <taxon>Pterygota</taxon>
        <taxon>Neoptera</taxon>
        <taxon>Endopterygota</taxon>
        <taxon>Hymenoptera</taxon>
        <taxon>Apocrita</taxon>
        <taxon>Aculeata</taxon>
        <taxon>Apoidea</taxon>
        <taxon>Anthophila</taxon>
        <taxon>Apidae</taxon>
        <taxon>Heterotrigona</taxon>
    </lineage>
</organism>
<feature type="non-terminal residue" evidence="1">
    <location>
        <position position="1"/>
    </location>
</feature>
<keyword evidence="2" id="KW-1185">Reference proteome</keyword>
<comment type="caution">
    <text evidence="1">The sequence shown here is derived from an EMBL/GenBank/DDBJ whole genome shotgun (WGS) entry which is preliminary data.</text>
</comment>
<dbReference type="Proteomes" id="UP000752696">
    <property type="component" value="Unassembled WGS sequence"/>
</dbReference>
<sequence>VGKGHGGFVLQNVRMLFRCYRILNRSVFHSNLREKRKIDLPNKPSKMTSCIVNSPICTEPGISAPNRIPSAEM</sequence>
<dbReference type="EMBL" id="CAJDYZ010010976">
    <property type="protein sequence ID" value="CAD1478734.1"/>
    <property type="molecule type" value="Genomic_DNA"/>
</dbReference>
<name>A0A6V7HEP3_9HYME</name>
<proteinExistence type="predicted"/>
<reference evidence="1" key="1">
    <citation type="submission" date="2020-07" db="EMBL/GenBank/DDBJ databases">
        <authorList>
            <person name="Nazaruddin N."/>
        </authorList>
    </citation>
    <scope>NUCLEOTIDE SEQUENCE</scope>
</reference>
<gene>
    <name evidence="1" type="ORF">MHI_LOCUS822509</name>
</gene>
<feature type="non-terminal residue" evidence="1">
    <location>
        <position position="73"/>
    </location>
</feature>
<accession>A0A6V7HEP3</accession>
<dbReference type="AlphaFoldDB" id="A0A6V7HEP3"/>
<evidence type="ECO:0000313" key="2">
    <source>
        <dbReference type="Proteomes" id="UP000752696"/>
    </source>
</evidence>
<evidence type="ECO:0000313" key="1">
    <source>
        <dbReference type="EMBL" id="CAD1478734.1"/>
    </source>
</evidence>